<keyword evidence="6 12" id="KW-0812">Transmembrane</keyword>
<dbReference type="Gene3D" id="1.20.58.340">
    <property type="entry name" value="Magnesium transport protein CorA, transmembrane region"/>
    <property type="match status" value="2"/>
</dbReference>
<organism evidence="13 14">
    <name type="scientific">Mortierella alpina</name>
    <name type="common">Oleaginous fungus</name>
    <name type="synonym">Mortierella renispora</name>
    <dbReference type="NCBI Taxonomy" id="64518"/>
    <lineage>
        <taxon>Eukaryota</taxon>
        <taxon>Fungi</taxon>
        <taxon>Fungi incertae sedis</taxon>
        <taxon>Mucoromycota</taxon>
        <taxon>Mortierellomycotina</taxon>
        <taxon>Mortierellomycetes</taxon>
        <taxon>Mortierellales</taxon>
        <taxon>Mortierellaceae</taxon>
        <taxon>Mortierella</taxon>
    </lineage>
</organism>
<dbReference type="GO" id="GO:0032259">
    <property type="term" value="P:methylation"/>
    <property type="evidence" value="ECO:0007669"/>
    <property type="project" value="UniProtKB-KW"/>
</dbReference>
<evidence type="ECO:0000256" key="12">
    <source>
        <dbReference type="SAM" id="Phobius"/>
    </source>
</evidence>
<evidence type="ECO:0000313" key="13">
    <source>
        <dbReference type="EMBL" id="KAF9961936.1"/>
    </source>
</evidence>
<keyword evidence="8 12" id="KW-0472">Membrane</keyword>
<feature type="compositionally biased region" description="Polar residues" evidence="11">
    <location>
        <begin position="261"/>
        <end position="278"/>
    </location>
</feature>
<feature type="region of interest" description="Disordered" evidence="11">
    <location>
        <begin position="903"/>
        <end position="922"/>
    </location>
</feature>
<dbReference type="PANTHER" id="PTHR21535:SF51">
    <property type="entry name" value="MANGANESE RESISTANCE PROTEIN MNR2"/>
    <property type="match status" value="1"/>
</dbReference>
<keyword evidence="7 12" id="KW-1133">Transmembrane helix</keyword>
<dbReference type="Pfam" id="PF00145">
    <property type="entry name" value="DNA_methylase"/>
    <property type="match status" value="1"/>
</dbReference>
<accession>A0A9P6M1U8</accession>
<dbReference type="GO" id="GO:0008168">
    <property type="term" value="F:methyltransferase activity"/>
    <property type="evidence" value="ECO:0007669"/>
    <property type="project" value="UniProtKB-KW"/>
</dbReference>
<feature type="compositionally biased region" description="Polar residues" evidence="11">
    <location>
        <begin position="303"/>
        <end position="312"/>
    </location>
</feature>
<feature type="compositionally biased region" description="Pro residues" evidence="11">
    <location>
        <begin position="134"/>
        <end position="143"/>
    </location>
</feature>
<dbReference type="GO" id="GO:0015095">
    <property type="term" value="F:magnesium ion transmembrane transporter activity"/>
    <property type="evidence" value="ECO:0007669"/>
    <property type="project" value="InterPro"/>
</dbReference>
<comment type="similarity">
    <text evidence="2">Belongs to the CorA metal ion transporter (MIT) (TC 1.A.35) family.</text>
</comment>
<proteinExistence type="inferred from homology"/>
<dbReference type="CDD" id="cd12829">
    <property type="entry name" value="Alr1p-like"/>
    <property type="match status" value="1"/>
</dbReference>
<comment type="similarity">
    <text evidence="9 10">Belongs to the class I-like SAM-binding methyltransferase superfamily. C5-methyltransferase family.</text>
</comment>
<keyword evidence="3 9" id="KW-0489">Methyltransferase</keyword>
<dbReference type="GO" id="GO:0010961">
    <property type="term" value="P:intracellular magnesium ion homeostasis"/>
    <property type="evidence" value="ECO:0007669"/>
    <property type="project" value="TreeGrafter"/>
</dbReference>
<dbReference type="InterPro" id="IPR031303">
    <property type="entry name" value="C5_meth_CS"/>
</dbReference>
<evidence type="ECO:0000256" key="8">
    <source>
        <dbReference type="ARBA" id="ARBA00023136"/>
    </source>
</evidence>
<dbReference type="SUPFAM" id="SSF144083">
    <property type="entry name" value="Magnesium transport protein CorA, transmembrane region"/>
    <property type="match status" value="1"/>
</dbReference>
<comment type="subcellular location">
    <subcellularLocation>
        <location evidence="1">Membrane</location>
        <topology evidence="1">Multi-pass membrane protein</topology>
    </subcellularLocation>
</comment>
<evidence type="ECO:0000256" key="6">
    <source>
        <dbReference type="ARBA" id="ARBA00022692"/>
    </source>
</evidence>
<evidence type="ECO:0000256" key="4">
    <source>
        <dbReference type="ARBA" id="ARBA00022679"/>
    </source>
</evidence>
<evidence type="ECO:0000256" key="11">
    <source>
        <dbReference type="SAM" id="MobiDB-lite"/>
    </source>
</evidence>
<feature type="region of interest" description="Disordered" evidence="11">
    <location>
        <begin position="70"/>
        <end position="151"/>
    </location>
</feature>
<feature type="active site" evidence="9">
    <location>
        <position position="787"/>
    </location>
</feature>
<dbReference type="PROSITE" id="PS00095">
    <property type="entry name" value="C5_MTASE_2"/>
    <property type="match status" value="1"/>
</dbReference>
<keyword evidence="14" id="KW-1185">Reference proteome</keyword>
<dbReference type="Gene3D" id="3.90.120.10">
    <property type="entry name" value="DNA Methylase, subunit A, domain 2"/>
    <property type="match status" value="1"/>
</dbReference>
<feature type="region of interest" description="Disordered" evidence="11">
    <location>
        <begin position="1"/>
        <end position="57"/>
    </location>
</feature>
<feature type="transmembrane region" description="Helical" evidence="12">
    <location>
        <begin position="631"/>
        <end position="652"/>
    </location>
</feature>
<dbReference type="PROSITE" id="PS51679">
    <property type="entry name" value="SAM_MT_C5"/>
    <property type="match status" value="1"/>
</dbReference>
<evidence type="ECO:0000256" key="7">
    <source>
        <dbReference type="ARBA" id="ARBA00022989"/>
    </source>
</evidence>
<evidence type="ECO:0000256" key="1">
    <source>
        <dbReference type="ARBA" id="ARBA00004141"/>
    </source>
</evidence>
<feature type="compositionally biased region" description="Low complexity" evidence="11">
    <location>
        <begin position="14"/>
        <end position="23"/>
    </location>
</feature>
<feature type="region of interest" description="Disordered" evidence="11">
    <location>
        <begin position="187"/>
        <end position="217"/>
    </location>
</feature>
<dbReference type="InterPro" id="IPR002523">
    <property type="entry name" value="MgTranspt_CorA/ZnTranspt_ZntB"/>
</dbReference>
<feature type="compositionally biased region" description="Basic and acidic residues" evidence="11">
    <location>
        <begin position="198"/>
        <end position="213"/>
    </location>
</feature>
<feature type="compositionally biased region" description="Low complexity" evidence="11">
    <location>
        <begin position="904"/>
        <end position="917"/>
    </location>
</feature>
<dbReference type="EMBL" id="JAAAHY010000567">
    <property type="protein sequence ID" value="KAF9961936.1"/>
    <property type="molecule type" value="Genomic_DNA"/>
</dbReference>
<keyword evidence="5 9" id="KW-0949">S-adenosyl-L-methionine</keyword>
<evidence type="ECO:0000256" key="3">
    <source>
        <dbReference type="ARBA" id="ARBA00022603"/>
    </source>
</evidence>
<feature type="compositionally biased region" description="Low complexity" evidence="11">
    <location>
        <begin position="117"/>
        <end position="127"/>
    </location>
</feature>
<feature type="region of interest" description="Disordered" evidence="11">
    <location>
        <begin position="239"/>
        <end position="312"/>
    </location>
</feature>
<dbReference type="InterPro" id="IPR045863">
    <property type="entry name" value="CorA_TM1_TM2"/>
</dbReference>
<dbReference type="SUPFAM" id="SSF53335">
    <property type="entry name" value="S-adenosyl-L-methionine-dependent methyltransferases"/>
    <property type="match status" value="1"/>
</dbReference>
<evidence type="ECO:0000256" key="5">
    <source>
        <dbReference type="ARBA" id="ARBA00022691"/>
    </source>
</evidence>
<dbReference type="InterPro" id="IPR044089">
    <property type="entry name" value="Alr1-like"/>
</dbReference>
<dbReference type="SUPFAM" id="SSF143865">
    <property type="entry name" value="CorA soluble domain-like"/>
    <property type="match status" value="1"/>
</dbReference>
<dbReference type="InterPro" id="IPR045861">
    <property type="entry name" value="CorA_cytoplasmic_dom"/>
</dbReference>
<protein>
    <submittedName>
        <fullName evidence="13">CorA metal ion transporter</fullName>
    </submittedName>
</protein>
<sequence>MNRAPGQGQEAADQQSTTSSQSSPQHDNSTDVVIAVDQIVPDSPHAQSSPLLSPAHLRLPDSDEALVDPFSKIVLPPRPPSPSQPQLPVIHNHGSDASSTSPQESFDLADTARRGSDNSNSSSNSGGEPFARPLSPPHLPISPPFRGDPTSVFRYLGRSGEFTPSIRSERLPAHQHSTRSYAASIRNNHNEYPSPTMGDHRHLDGHPPPRDSGRPMTIDYAGLDASVTEAALTESGFLRTAFSESNTPGSDMKEGKGMNRAASTGSSGRFGPSSTDSSGFRRRSARKASFYSERAPRAPSMPQILSSATVQTPEGSEIPTVFSDLLKDGCFWIDILDPSDFDMQILAKHFHVHPLTIEDISTEEVREKYEVFRHYYFVCFRTFDQDYNSGSYLQPASMYCVVFKDGIMTFHFRPTTHHLNVLRRMEQLQLHISLTPDWINYALLDDITDSFASPIQTIEYEVDSIDELVLLLRENETTDMLRRIGSCRKNVMAMSRLLANKADVVRGLMKRFDDRYAVAPLPSSSATAAATTTASAAAALASHTSNINANANANANFSGNKAGAEEYGTIFQHNHHRDGEILLYLGDILDHVLTMLQSLSSYEKILDRSHSNYLAQISLEINQLSNKTNEVVGTLTFFASLIVPMTFITGLWGMNIHVPGQPGVEPDVTLNWWWGLLGAMLLYTVVAILFGKRYGYPFIYHLWKNMAEAHHFRILEFYSGIGGMHYAFNESGHLGDILQAFDINTTANEVYAHNHGKKHLSQRNIEAVKMEFYDKHKADVWLMSPPCQPYTRTGNQEGSKDTRAKSFLYLMSILPKMQHPPNYLLLENVKGFEESDSRDLLVDCLTRAGYEFQELLITPLQIGIPNSRMRYYCLARKTDQVGSFVQPVTQTLIGYIPSLVPSSQEQGAQQQQQQEAQKGFVDGRKQGDISELSISSSSSSSSSSSAISAAKKRRTSLLTATVTKEDNEGAMSKPDENDILTDPMLALNVEKIEKYLEFRNLDDERMQKYMIPDKTLLKYGKTFDIVKETTRRSCCFTKGYHFVESTGSILQMAHELDTATVFIEAETLKAKPDSANPEEDNARALALLRTLHLRYFTENEVARLMGFPILEGKFSFPDTTSLKQRYRVLGNSINVKVVAKLIQYLLTSTHKEEQEAPKAQEAQEASLE</sequence>
<feature type="compositionally biased region" description="Pro residues" evidence="11">
    <location>
        <begin position="76"/>
        <end position="85"/>
    </location>
</feature>
<dbReference type="OrthoDB" id="29879at2759"/>
<evidence type="ECO:0000256" key="2">
    <source>
        <dbReference type="ARBA" id="ARBA00009765"/>
    </source>
</evidence>
<dbReference type="Gene3D" id="3.30.460.20">
    <property type="entry name" value="CorA soluble domain-like"/>
    <property type="match status" value="1"/>
</dbReference>
<dbReference type="Gene3D" id="3.40.50.150">
    <property type="entry name" value="Vaccinia Virus protein VP39"/>
    <property type="match status" value="1"/>
</dbReference>
<dbReference type="PANTHER" id="PTHR21535">
    <property type="entry name" value="MAGNESIUM AND COBALT TRANSPORT PROTEIN/MITOCHONDRIAL IMPORT INNER MEMBRANE TRANSLOCASE SUBUNIT TIM8"/>
    <property type="match status" value="1"/>
</dbReference>
<evidence type="ECO:0000313" key="14">
    <source>
        <dbReference type="Proteomes" id="UP000738359"/>
    </source>
</evidence>
<evidence type="ECO:0000256" key="9">
    <source>
        <dbReference type="PROSITE-ProRule" id="PRU01016"/>
    </source>
</evidence>
<keyword evidence="4 9" id="KW-0808">Transferase</keyword>
<dbReference type="AlphaFoldDB" id="A0A9P6M1U8"/>
<gene>
    <name evidence="13" type="primary">MNR2_1</name>
    <name evidence="13" type="ORF">BGZ70_008164</name>
</gene>
<dbReference type="GO" id="GO:0016020">
    <property type="term" value="C:membrane"/>
    <property type="evidence" value="ECO:0007669"/>
    <property type="project" value="UniProtKB-SubCell"/>
</dbReference>
<evidence type="ECO:0000256" key="10">
    <source>
        <dbReference type="RuleBase" id="RU000416"/>
    </source>
</evidence>
<feature type="compositionally biased region" description="Polar residues" evidence="11">
    <location>
        <begin position="95"/>
        <end position="104"/>
    </location>
</feature>
<dbReference type="Proteomes" id="UP000738359">
    <property type="component" value="Unassembled WGS sequence"/>
</dbReference>
<name>A0A9P6M1U8_MORAP</name>
<dbReference type="InterPro" id="IPR029063">
    <property type="entry name" value="SAM-dependent_MTases_sf"/>
</dbReference>
<comment type="caution">
    <text evidence="13">The sequence shown here is derived from an EMBL/GenBank/DDBJ whole genome shotgun (WGS) entry which is preliminary data.</text>
</comment>
<dbReference type="PRINTS" id="PR00105">
    <property type="entry name" value="C5METTRFRASE"/>
</dbReference>
<dbReference type="Pfam" id="PF01544">
    <property type="entry name" value="CorA"/>
    <property type="match status" value="2"/>
</dbReference>
<dbReference type="InterPro" id="IPR001525">
    <property type="entry name" value="C5_MeTfrase"/>
</dbReference>
<dbReference type="NCBIfam" id="TIGR00675">
    <property type="entry name" value="dcm"/>
    <property type="match status" value="1"/>
</dbReference>
<feature type="transmembrane region" description="Helical" evidence="12">
    <location>
        <begin position="672"/>
        <end position="691"/>
    </location>
</feature>
<reference evidence="13" key="1">
    <citation type="journal article" date="2020" name="Fungal Divers.">
        <title>Resolving the Mortierellaceae phylogeny through synthesis of multi-gene phylogenetics and phylogenomics.</title>
        <authorList>
            <person name="Vandepol N."/>
            <person name="Liber J."/>
            <person name="Desiro A."/>
            <person name="Na H."/>
            <person name="Kennedy M."/>
            <person name="Barry K."/>
            <person name="Grigoriev I.V."/>
            <person name="Miller A.N."/>
            <person name="O'Donnell K."/>
            <person name="Stajich J.E."/>
            <person name="Bonito G."/>
        </authorList>
    </citation>
    <scope>NUCLEOTIDE SEQUENCE</scope>
    <source>
        <strain evidence="13">CK1249</strain>
    </source>
</reference>